<sequence length="114" mass="12661">MFLSLQTILCQTAAGQITGILKIIWRGFVRVYARRQLISWGAANSIVEELFGKQLPALLVSSTRQSLRQSASDCAAQVSRRQQAADAAEMHCPCFIVIPHNPLFCLRLQLMSSL</sequence>
<protein>
    <submittedName>
        <fullName evidence="1">Uncharacterized protein</fullName>
    </submittedName>
</protein>
<comment type="caution">
    <text evidence="1">The sequence shown here is derived from an EMBL/GenBank/DDBJ whole genome shotgun (WGS) entry which is preliminary data.</text>
</comment>
<accession>A0AAV4NCQ6</accession>
<gene>
    <name evidence="1" type="ORF">CDAR_24871</name>
</gene>
<name>A0AAV4NCQ6_9ARAC</name>
<reference evidence="1 2" key="1">
    <citation type="submission" date="2021-06" db="EMBL/GenBank/DDBJ databases">
        <title>Caerostris darwini draft genome.</title>
        <authorList>
            <person name="Kono N."/>
            <person name="Arakawa K."/>
        </authorList>
    </citation>
    <scope>NUCLEOTIDE SEQUENCE [LARGE SCALE GENOMIC DNA]</scope>
</reference>
<keyword evidence="2" id="KW-1185">Reference proteome</keyword>
<dbReference type="EMBL" id="BPLQ01001422">
    <property type="protein sequence ID" value="GIX81663.1"/>
    <property type="molecule type" value="Genomic_DNA"/>
</dbReference>
<dbReference type="Proteomes" id="UP001054837">
    <property type="component" value="Unassembled WGS sequence"/>
</dbReference>
<evidence type="ECO:0000313" key="1">
    <source>
        <dbReference type="EMBL" id="GIX81663.1"/>
    </source>
</evidence>
<proteinExistence type="predicted"/>
<dbReference type="AlphaFoldDB" id="A0AAV4NCQ6"/>
<organism evidence="1 2">
    <name type="scientific">Caerostris darwini</name>
    <dbReference type="NCBI Taxonomy" id="1538125"/>
    <lineage>
        <taxon>Eukaryota</taxon>
        <taxon>Metazoa</taxon>
        <taxon>Ecdysozoa</taxon>
        <taxon>Arthropoda</taxon>
        <taxon>Chelicerata</taxon>
        <taxon>Arachnida</taxon>
        <taxon>Araneae</taxon>
        <taxon>Araneomorphae</taxon>
        <taxon>Entelegynae</taxon>
        <taxon>Araneoidea</taxon>
        <taxon>Araneidae</taxon>
        <taxon>Caerostris</taxon>
    </lineage>
</organism>
<evidence type="ECO:0000313" key="2">
    <source>
        <dbReference type="Proteomes" id="UP001054837"/>
    </source>
</evidence>